<dbReference type="RefSeq" id="WP_310258631.1">
    <property type="nucleotide sequence ID" value="NZ_JAVDWA010000003.1"/>
</dbReference>
<evidence type="ECO:0008006" key="4">
    <source>
        <dbReference type="Google" id="ProtNLM"/>
    </source>
</evidence>
<keyword evidence="1" id="KW-0812">Transmembrane</keyword>
<proteinExistence type="predicted"/>
<protein>
    <recommendedName>
        <fullName evidence="4">MFS transporter</fullName>
    </recommendedName>
</protein>
<dbReference type="EMBL" id="JAVDWA010000003">
    <property type="protein sequence ID" value="MDR7073144.1"/>
    <property type="molecule type" value="Genomic_DNA"/>
</dbReference>
<name>A0ABU1U0Z6_9BACL</name>
<evidence type="ECO:0000313" key="2">
    <source>
        <dbReference type="EMBL" id="MDR7073144.1"/>
    </source>
</evidence>
<evidence type="ECO:0000313" key="3">
    <source>
        <dbReference type="Proteomes" id="UP001258181"/>
    </source>
</evidence>
<dbReference type="Proteomes" id="UP001258181">
    <property type="component" value="Unassembled WGS sequence"/>
</dbReference>
<feature type="transmembrane region" description="Helical" evidence="1">
    <location>
        <begin position="6"/>
        <end position="22"/>
    </location>
</feature>
<accession>A0ABU1U0Z6</accession>
<sequence length="482" mass="55334">MTQIIILLLFTLVVSPLLYFFPSNIPLKYKMALLGIAFALAIGGLFILNVLSYWMSVSAMIAVAFIASYLAEKRMPIMDTNSEKTEIVLSFTDEETTAAPSKVEQEQSPIELESVIVIEDNTEYESDDGDEIDFQQEESNLLEEIEFVSEVIEPVEEIEVIEQKPEEIIEEIQVEVNEKIIPFVEVTDDEFAFLLEGREIIEEELQGTPVHTDEEDEEVLLQRSMLMDELEELDAKLPQEMMPDQLENIIVAEEIVELVDLMEEEERTSEIEVHTEEEEVEQLSISDAVTFVEEMNEVDVDSIEPDEIFLEERQVIDSIDDHLEEISLQDLENNVEKEAVETTEEVSEIPVLEVIEDLEEDAVEPEIIQDEKDSMSDEEQQPKELTFVQQNMDAAMQDMLLNTLTYYQEQGDQVSYTSMLESLINQPLSDKDFYLFTKLLADSYISNQNSFELKALLDSMKDRLNSYPVISEEIEQYLAVSV</sequence>
<evidence type="ECO:0000256" key="1">
    <source>
        <dbReference type="SAM" id="Phobius"/>
    </source>
</evidence>
<organism evidence="2 3">
    <name type="scientific">Fictibacillus barbaricus</name>
    <dbReference type="NCBI Taxonomy" id="182136"/>
    <lineage>
        <taxon>Bacteria</taxon>
        <taxon>Bacillati</taxon>
        <taxon>Bacillota</taxon>
        <taxon>Bacilli</taxon>
        <taxon>Bacillales</taxon>
        <taxon>Fictibacillaceae</taxon>
        <taxon>Fictibacillus</taxon>
    </lineage>
</organism>
<keyword evidence="1" id="KW-1133">Transmembrane helix</keyword>
<reference evidence="2 3" key="1">
    <citation type="submission" date="2023-07" db="EMBL/GenBank/DDBJ databases">
        <title>Sorghum-associated microbial communities from plants grown in Nebraska, USA.</title>
        <authorList>
            <person name="Schachtman D."/>
        </authorList>
    </citation>
    <scope>NUCLEOTIDE SEQUENCE [LARGE SCALE GENOMIC DNA]</scope>
    <source>
        <strain evidence="2 3">BE211</strain>
    </source>
</reference>
<keyword evidence="3" id="KW-1185">Reference proteome</keyword>
<keyword evidence="1" id="KW-0472">Membrane</keyword>
<comment type="caution">
    <text evidence="2">The sequence shown here is derived from an EMBL/GenBank/DDBJ whole genome shotgun (WGS) entry which is preliminary data.</text>
</comment>
<gene>
    <name evidence="2" type="ORF">J2X07_002130</name>
</gene>
<feature type="transmembrane region" description="Helical" evidence="1">
    <location>
        <begin position="29"/>
        <end position="47"/>
    </location>
</feature>